<dbReference type="EMBL" id="FMWP01000125">
    <property type="protein sequence ID" value="SDA02242.1"/>
    <property type="molecule type" value="Genomic_DNA"/>
</dbReference>
<dbReference type="Pfam" id="PF18044">
    <property type="entry name" value="zf-CCCH_4"/>
    <property type="match status" value="1"/>
</dbReference>
<dbReference type="InterPro" id="IPR041367">
    <property type="entry name" value="Znf-CCCH_4"/>
</dbReference>
<proteinExistence type="predicted"/>
<dbReference type="GO" id="GO:0003723">
    <property type="term" value="F:RNA binding"/>
    <property type="evidence" value="ECO:0007669"/>
    <property type="project" value="UniProtKB-KW"/>
</dbReference>
<feature type="zinc finger region" description="C3H1-type" evidence="6">
    <location>
        <begin position="63"/>
        <end position="89"/>
    </location>
</feature>
<keyword evidence="5" id="KW-0238">DNA-binding</keyword>
<dbReference type="Gene3D" id="4.10.1000.10">
    <property type="entry name" value="Zinc finger, CCCH-type"/>
    <property type="match status" value="1"/>
</dbReference>
<feature type="region of interest" description="Disordered" evidence="7">
    <location>
        <begin position="255"/>
        <end position="282"/>
    </location>
</feature>
<evidence type="ECO:0000256" key="3">
    <source>
        <dbReference type="ARBA" id="ARBA00022833"/>
    </source>
</evidence>
<feature type="compositionally biased region" description="Polar residues" evidence="7">
    <location>
        <begin position="37"/>
        <end position="46"/>
    </location>
</feature>
<dbReference type="GO" id="GO:0008270">
    <property type="term" value="F:zinc ion binding"/>
    <property type="evidence" value="ECO:0007669"/>
    <property type="project" value="UniProtKB-KW"/>
</dbReference>
<feature type="domain" description="C3H1-type" evidence="8">
    <location>
        <begin position="405"/>
        <end position="432"/>
    </location>
</feature>
<keyword evidence="3 6" id="KW-0862">Zinc</keyword>
<accession>A0A2X0KUX7</accession>
<name>A0A2X0KUX7_9BASI</name>
<evidence type="ECO:0000259" key="8">
    <source>
        <dbReference type="PROSITE" id="PS50103"/>
    </source>
</evidence>
<feature type="zinc finger region" description="C3H1-type" evidence="6">
    <location>
        <begin position="405"/>
        <end position="432"/>
    </location>
</feature>
<evidence type="ECO:0000256" key="4">
    <source>
        <dbReference type="ARBA" id="ARBA00022884"/>
    </source>
</evidence>
<evidence type="ECO:0000313" key="10">
    <source>
        <dbReference type="Proteomes" id="UP000249723"/>
    </source>
</evidence>
<feature type="region of interest" description="Disordered" evidence="7">
    <location>
        <begin position="571"/>
        <end position="653"/>
    </location>
</feature>
<feature type="region of interest" description="Disordered" evidence="7">
    <location>
        <begin position="505"/>
        <end position="548"/>
    </location>
</feature>
<keyword evidence="1 6" id="KW-0479">Metal-binding</keyword>
<dbReference type="PROSITE" id="PS50103">
    <property type="entry name" value="ZF_C3H1"/>
    <property type="match status" value="2"/>
</dbReference>
<protein>
    <submittedName>
        <fullName evidence="9">BZ3500_MvSof-1268-A1-R1_Chr7-3g09583 protein</fullName>
    </submittedName>
</protein>
<feature type="domain" description="C3H1-type" evidence="8">
    <location>
        <begin position="63"/>
        <end position="89"/>
    </location>
</feature>
<keyword evidence="4" id="KW-0694">RNA-binding</keyword>
<feature type="region of interest" description="Disordered" evidence="7">
    <location>
        <begin position="26"/>
        <end position="56"/>
    </location>
</feature>
<feature type="compositionally biased region" description="Polar residues" evidence="7">
    <location>
        <begin position="603"/>
        <end position="614"/>
    </location>
</feature>
<feature type="region of interest" description="Disordered" evidence="7">
    <location>
        <begin position="156"/>
        <end position="229"/>
    </location>
</feature>
<evidence type="ECO:0000256" key="1">
    <source>
        <dbReference type="ARBA" id="ARBA00022723"/>
    </source>
</evidence>
<feature type="region of interest" description="Disordered" evidence="7">
    <location>
        <begin position="770"/>
        <end position="804"/>
    </location>
</feature>
<dbReference type="AlphaFoldDB" id="A0A2X0KUX7"/>
<feature type="compositionally biased region" description="Basic and acidic residues" evidence="7">
    <location>
        <begin position="449"/>
        <end position="458"/>
    </location>
</feature>
<evidence type="ECO:0000256" key="6">
    <source>
        <dbReference type="PROSITE-ProRule" id="PRU00723"/>
    </source>
</evidence>
<dbReference type="InterPro" id="IPR036855">
    <property type="entry name" value="Znf_CCCH_sf"/>
</dbReference>
<reference evidence="10" key="1">
    <citation type="submission" date="2016-10" db="EMBL/GenBank/DDBJ databases">
        <authorList>
            <person name="Jeantristanb JTB J.-T."/>
            <person name="Ricardo R."/>
        </authorList>
    </citation>
    <scope>NUCLEOTIDE SEQUENCE [LARGE SCALE GENOMIC DNA]</scope>
</reference>
<dbReference type="Proteomes" id="UP000249723">
    <property type="component" value="Unassembled WGS sequence"/>
</dbReference>
<evidence type="ECO:0000313" key="9">
    <source>
        <dbReference type="EMBL" id="SDA02242.1"/>
    </source>
</evidence>
<feature type="compositionally biased region" description="Polar residues" evidence="7">
    <location>
        <begin position="211"/>
        <end position="229"/>
    </location>
</feature>
<feature type="region of interest" description="Disordered" evidence="7">
    <location>
        <begin position="686"/>
        <end position="705"/>
    </location>
</feature>
<dbReference type="GO" id="GO:0003677">
    <property type="term" value="F:DNA binding"/>
    <property type="evidence" value="ECO:0007669"/>
    <property type="project" value="UniProtKB-KW"/>
</dbReference>
<evidence type="ECO:0000256" key="2">
    <source>
        <dbReference type="ARBA" id="ARBA00022771"/>
    </source>
</evidence>
<dbReference type="SMART" id="SM00356">
    <property type="entry name" value="ZnF_C3H1"/>
    <property type="match status" value="2"/>
</dbReference>
<gene>
    <name evidence="9" type="ORF">BZ3500_MVSOF-1268-A1-R1_CHR7-3G09583</name>
</gene>
<feature type="compositionally biased region" description="Polar residues" evidence="7">
    <location>
        <begin position="643"/>
        <end position="652"/>
    </location>
</feature>
<dbReference type="OrthoDB" id="2530296at2759"/>
<feature type="region of interest" description="Disordered" evidence="7">
    <location>
        <begin position="449"/>
        <end position="468"/>
    </location>
</feature>
<dbReference type="Pfam" id="PF14608">
    <property type="entry name" value="zf-CCCH_2"/>
    <property type="match status" value="1"/>
</dbReference>
<dbReference type="PANTHER" id="PTHR24009">
    <property type="entry name" value="RNA-BINDING (RRM/RBD/RNP MOTIFS)"/>
    <property type="match status" value="1"/>
</dbReference>
<keyword evidence="10" id="KW-1185">Reference proteome</keyword>
<dbReference type="STRING" id="289078.A0A2X0KUX7"/>
<feature type="compositionally biased region" description="Pro residues" evidence="7">
    <location>
        <begin position="192"/>
        <end position="204"/>
    </location>
</feature>
<sequence length="804" mass="83381">MGRRFAIQPGSSMDGMFDDLAVADHQGVPSRAPSPYHVTSHNSNFDPTPAPPPQANLPPREVAKLIPCRYFPQGTCKYGDSCIFSHGIPGVAGSPGVAPSPSVQAQLLRTSTQPADPQTVLHQQAQHFPSQQDEYLHGMPMYYPEQHIEPYGYSHHLHHHQHHQQQQQPFSPQGAFYPFPPPFFGAQHYQQAPPPPPPPPPPPQSFYHMPQAQQQAPQTSNTALSSESRAFSPASTGYINASNPALASIAPQTLSTSSITPASPSRDDLSAPSPPGTSPLLSATASASLTDYAPAQSQSAAASMSPSSADHSILPTLHNLLQNDILAPNGWDGSTSPSDPASAITPVKVTTSSNGKNAPRNGIIGPHGMPHFANVPRARGSMIGPAGSFGSVSNGKTARRNFPAGSPRPPCSFFEANRCRNRDACPFQHLLPDGSDARLLGQGWVGADGRTDNPEERGGLPATWLANPNWKKAGSNGAFFRNGAQSSGGPFSNGALRQQRNRFEEEQARLRADTQAQVAAAGHNGVAGESSPGVPEVSSGLAANGSRLHPGGAAPQLVAAIHGLTRRIPPVQPRDVQAPHLPVAAPSGSKRPAVLTNGDRSKPSSALSRATQRVPSGEDFPALTPGSPSPSFELSVAQPEVTAASQPSTSSAGVALEAPTEVQQIDDAGFESAVADSDFVMVNHSDAPASETAGTPSTEPSSSPLASAPVFGAAAMAAPSRLVGSFASAAARGASVVLTEKSKKASSSSTPTLATAAAVTDPDTAPAFKDWKDCSAPKKGGSPALKKHTSLTTTNPATPVAVKA</sequence>
<evidence type="ECO:0000256" key="5">
    <source>
        <dbReference type="ARBA" id="ARBA00023125"/>
    </source>
</evidence>
<dbReference type="InterPro" id="IPR000571">
    <property type="entry name" value="Znf_CCCH"/>
</dbReference>
<keyword evidence="2 6" id="KW-0863">Zinc-finger</keyword>
<feature type="compositionally biased region" description="Polar residues" evidence="7">
    <location>
        <begin position="692"/>
        <end position="705"/>
    </location>
</feature>
<evidence type="ECO:0000256" key="7">
    <source>
        <dbReference type="SAM" id="MobiDB-lite"/>
    </source>
</evidence>
<organism evidence="9 10">
    <name type="scientific">Microbotryum saponariae</name>
    <dbReference type="NCBI Taxonomy" id="289078"/>
    <lineage>
        <taxon>Eukaryota</taxon>
        <taxon>Fungi</taxon>
        <taxon>Dikarya</taxon>
        <taxon>Basidiomycota</taxon>
        <taxon>Pucciniomycotina</taxon>
        <taxon>Microbotryomycetes</taxon>
        <taxon>Microbotryales</taxon>
        <taxon>Microbotryaceae</taxon>
        <taxon>Microbotryum</taxon>
    </lineage>
</organism>
<dbReference type="PANTHER" id="PTHR24009:SF3">
    <property type="entry name" value="RNA-BINDING (RRM_RBD_RNP MOTIFS) FAMILY PROTEIN-RELATED"/>
    <property type="match status" value="1"/>
</dbReference>
<dbReference type="SUPFAM" id="SSF90229">
    <property type="entry name" value="CCCH zinc finger"/>
    <property type="match status" value="1"/>
</dbReference>
<feature type="region of interest" description="Disordered" evidence="7">
    <location>
        <begin position="328"/>
        <end position="367"/>
    </location>
</feature>